<keyword evidence="1" id="KW-0732">Signal</keyword>
<dbReference type="KEGG" id="llh:I41_33080"/>
<dbReference type="EMBL" id="CP036339">
    <property type="protein sequence ID" value="QDT74113.1"/>
    <property type="molecule type" value="Genomic_DNA"/>
</dbReference>
<dbReference type="InterPro" id="IPR017853">
    <property type="entry name" value="GH"/>
</dbReference>
<name>A0A517U0I1_9BACT</name>
<evidence type="ECO:0000313" key="2">
    <source>
        <dbReference type="EMBL" id="QDT74113.1"/>
    </source>
</evidence>
<feature type="signal peptide" evidence="1">
    <location>
        <begin position="1"/>
        <end position="20"/>
    </location>
</feature>
<dbReference type="SUPFAM" id="SSF51445">
    <property type="entry name" value="(Trans)glycosidases"/>
    <property type="match status" value="1"/>
</dbReference>
<sequence precursor="true">MRICISSIGLWIAASLAAMTADPREIRAPVGYFALQPGDPAVQRPNSNRQITAAQLELPAVAGLTIRARWAWLHSAAGEYDFTFLDGQVERCRKLGKPYKLLVMTGTNSSPEWIGGEWYRGAPVPWSPELKKFYGELVAELGQRYAADPLLVGVHITGPTFPSAEMHPAPGIETLAGYSDQKMLDAWVAAVDAYAAAFPGNASILSISVRRPANRYLAKTIEYGRKKLGDRFTLQHNALKAGTQLLAPHHRVIAEQHRQGVRVGFEMVCGAADNPARFGSDDVMEGIDVGKKAGGTYFDVYPADLSHLH</sequence>
<protein>
    <submittedName>
        <fullName evidence="2">Uncharacterized protein</fullName>
    </submittedName>
</protein>
<evidence type="ECO:0000313" key="3">
    <source>
        <dbReference type="Proteomes" id="UP000317909"/>
    </source>
</evidence>
<dbReference type="RefSeq" id="WP_145433903.1">
    <property type="nucleotide sequence ID" value="NZ_CP036339.1"/>
</dbReference>
<dbReference type="Gene3D" id="3.20.20.80">
    <property type="entry name" value="Glycosidases"/>
    <property type="match status" value="1"/>
</dbReference>
<dbReference type="AlphaFoldDB" id="A0A517U0I1"/>
<proteinExistence type="predicted"/>
<feature type="chain" id="PRO_5021809548" evidence="1">
    <location>
        <begin position="21"/>
        <end position="309"/>
    </location>
</feature>
<keyword evidence="3" id="KW-1185">Reference proteome</keyword>
<evidence type="ECO:0000256" key="1">
    <source>
        <dbReference type="SAM" id="SignalP"/>
    </source>
</evidence>
<dbReference type="Proteomes" id="UP000317909">
    <property type="component" value="Chromosome"/>
</dbReference>
<reference evidence="2 3" key="1">
    <citation type="submission" date="2019-02" db="EMBL/GenBank/DDBJ databases">
        <title>Deep-cultivation of Planctomycetes and their phenomic and genomic characterization uncovers novel biology.</title>
        <authorList>
            <person name="Wiegand S."/>
            <person name="Jogler M."/>
            <person name="Boedeker C."/>
            <person name="Pinto D."/>
            <person name="Vollmers J."/>
            <person name="Rivas-Marin E."/>
            <person name="Kohn T."/>
            <person name="Peeters S.H."/>
            <person name="Heuer A."/>
            <person name="Rast P."/>
            <person name="Oberbeckmann S."/>
            <person name="Bunk B."/>
            <person name="Jeske O."/>
            <person name="Meyerdierks A."/>
            <person name="Storesund J.E."/>
            <person name="Kallscheuer N."/>
            <person name="Luecker S."/>
            <person name="Lage O.M."/>
            <person name="Pohl T."/>
            <person name="Merkel B.J."/>
            <person name="Hornburger P."/>
            <person name="Mueller R.-W."/>
            <person name="Bruemmer F."/>
            <person name="Labrenz M."/>
            <person name="Spormann A.M."/>
            <person name="Op den Camp H."/>
            <person name="Overmann J."/>
            <person name="Amann R."/>
            <person name="Jetten M.S.M."/>
            <person name="Mascher T."/>
            <person name="Medema M.H."/>
            <person name="Devos D.P."/>
            <person name="Kaster A.-K."/>
            <person name="Ovreas L."/>
            <person name="Rohde M."/>
            <person name="Galperin M.Y."/>
            <person name="Jogler C."/>
        </authorList>
    </citation>
    <scope>NUCLEOTIDE SEQUENCE [LARGE SCALE GENOMIC DNA]</scope>
    <source>
        <strain evidence="2 3">I41</strain>
    </source>
</reference>
<accession>A0A517U0I1</accession>
<dbReference type="OrthoDB" id="3966260at2"/>
<gene>
    <name evidence="2" type="ORF">I41_33080</name>
</gene>
<organism evidence="2 3">
    <name type="scientific">Lacipirellula limnantheis</name>
    <dbReference type="NCBI Taxonomy" id="2528024"/>
    <lineage>
        <taxon>Bacteria</taxon>
        <taxon>Pseudomonadati</taxon>
        <taxon>Planctomycetota</taxon>
        <taxon>Planctomycetia</taxon>
        <taxon>Pirellulales</taxon>
        <taxon>Lacipirellulaceae</taxon>
        <taxon>Lacipirellula</taxon>
    </lineage>
</organism>